<sequence>MVFIVLITLLLFVNAEIFSFSVSSSSKKLVSLKEFSYGENGDFYIDIKNSKLVKDQDNSFAGFVLLPSEYSFNDICILTKNGQLSDISSKGYVFFQLKTQSTYINVKKGTYRLVYFSCGNKKIKWVNAKIIQGYTKDGIYHYLSSGEYPMIMITEIFGFILLVVILYDLYLLYKRETHTVQTLITGFSIIIFLHLCFDVLTLKATDSKGISNIRYFDYTFRIIETLSFYIVTLLVASGWSRKSKFSFEQKKTLLFFILLQVLSNVLYLVAEENELVNTRVTSVLRLIDIICSICILFPLIKTLNLLKKNTGTEAKTLKQYQRFSRCYSILLTIAYVKILLAYINDIASTREFDFIYLSVDKSLYIIYSIYLMIAFRPKKIISSSDEPKELMTENTFDETKQEISKNTKNYQPEVSLNSFPTETSQNEEIKSVVLLDNNEHQEDTLSTTHNKNDICVELE</sequence>
<dbReference type="Proteomes" id="UP000078387">
    <property type="component" value="Unassembled WGS sequence"/>
</dbReference>
<dbReference type="VEuPathDB" id="AmoebaDB:EHI5A_019560"/>
<dbReference type="eggNOG" id="KOG2569">
    <property type="taxonomic scope" value="Eukaryota"/>
</dbReference>
<proteinExistence type="predicted"/>
<dbReference type="VEuPathDB" id="AmoebaDB:EHI7A_009000"/>
<dbReference type="EMBL" id="BDEQ01000001">
    <property type="protein sequence ID" value="GAT95700.1"/>
    <property type="molecule type" value="Genomic_DNA"/>
</dbReference>
<keyword evidence="2" id="KW-0732">Signal</keyword>
<accession>A0A175JPM9</accession>
<dbReference type="GO" id="GO:0016020">
    <property type="term" value="C:membrane"/>
    <property type="evidence" value="ECO:0007669"/>
    <property type="project" value="InterPro"/>
</dbReference>
<dbReference type="VEuPathDB" id="AmoebaDB:KM1_021410"/>
<feature type="transmembrane region" description="Helical" evidence="1">
    <location>
        <begin position="355"/>
        <end position="375"/>
    </location>
</feature>
<gene>
    <name evidence="3" type="ORF">CL6EHI_025380</name>
</gene>
<evidence type="ECO:0000313" key="4">
    <source>
        <dbReference type="Proteomes" id="UP000078387"/>
    </source>
</evidence>
<reference evidence="3 4" key="1">
    <citation type="submission" date="2016-05" db="EMBL/GenBank/DDBJ databases">
        <title>First whole genome sequencing of Entamoeba histolytica HM1:IMSS-clone-6.</title>
        <authorList>
            <person name="Mukherjee Avik.K."/>
            <person name="Izumyama S."/>
            <person name="Nakada-Tsukui K."/>
            <person name="Nozaki T."/>
        </authorList>
    </citation>
    <scope>NUCLEOTIDE SEQUENCE [LARGE SCALE GENOMIC DNA]</scope>
    <source>
        <strain evidence="3 4">HM1:IMSS clone 6</strain>
    </source>
</reference>
<feature type="chain" id="PRO_5012655821" evidence="2">
    <location>
        <begin position="16"/>
        <end position="459"/>
    </location>
</feature>
<dbReference type="InterPro" id="IPR009637">
    <property type="entry name" value="GPR107/GPR108-like"/>
</dbReference>
<evidence type="ECO:0000256" key="2">
    <source>
        <dbReference type="SAM" id="SignalP"/>
    </source>
</evidence>
<feature type="transmembrane region" description="Helical" evidence="1">
    <location>
        <begin position="150"/>
        <end position="171"/>
    </location>
</feature>
<dbReference type="PANTHER" id="PTHR21229">
    <property type="entry name" value="LUNG SEVEN TRANSMEMBRANE RECEPTOR"/>
    <property type="match status" value="1"/>
</dbReference>
<dbReference type="VEuPathDB" id="AmoebaDB:EHI_025380"/>
<keyword evidence="1" id="KW-0812">Transmembrane</keyword>
<dbReference type="PANTHER" id="PTHR21229:SF2">
    <property type="entry name" value="RE59932P"/>
    <property type="match status" value="1"/>
</dbReference>
<dbReference type="VEuPathDB" id="AmoebaDB:EHI8A_005720"/>
<dbReference type="GO" id="GO:0005794">
    <property type="term" value="C:Golgi apparatus"/>
    <property type="evidence" value="ECO:0007669"/>
    <property type="project" value="TreeGrafter"/>
</dbReference>
<feature type="transmembrane region" description="Helical" evidence="1">
    <location>
        <begin position="282"/>
        <end position="306"/>
    </location>
</feature>
<evidence type="ECO:0000313" key="3">
    <source>
        <dbReference type="EMBL" id="GAT95700.1"/>
    </source>
</evidence>
<feature type="transmembrane region" description="Helical" evidence="1">
    <location>
        <begin position="222"/>
        <end position="240"/>
    </location>
</feature>
<keyword evidence="1" id="KW-1133">Transmembrane helix</keyword>
<name>A0A175JPM9_ENTHI</name>
<feature type="transmembrane region" description="Helical" evidence="1">
    <location>
        <begin position="326"/>
        <end position="343"/>
    </location>
</feature>
<evidence type="ECO:0000256" key="1">
    <source>
        <dbReference type="SAM" id="Phobius"/>
    </source>
</evidence>
<comment type="caution">
    <text evidence="3">The sequence shown here is derived from an EMBL/GenBank/DDBJ whole genome shotgun (WGS) entry which is preliminary data.</text>
</comment>
<dbReference type="AlphaFoldDB" id="A0A175JPM9"/>
<organism evidence="3 4">
    <name type="scientific">Entamoeba histolytica</name>
    <dbReference type="NCBI Taxonomy" id="5759"/>
    <lineage>
        <taxon>Eukaryota</taxon>
        <taxon>Amoebozoa</taxon>
        <taxon>Evosea</taxon>
        <taxon>Archamoebae</taxon>
        <taxon>Mastigamoebida</taxon>
        <taxon>Entamoebidae</taxon>
        <taxon>Entamoeba</taxon>
    </lineage>
</organism>
<feature type="signal peptide" evidence="2">
    <location>
        <begin position="1"/>
        <end position="15"/>
    </location>
</feature>
<protein>
    <submittedName>
        <fullName evidence="3">Hypothetical membrane-spanning protein</fullName>
    </submittedName>
</protein>
<feature type="transmembrane region" description="Helical" evidence="1">
    <location>
        <begin position="183"/>
        <end position="202"/>
    </location>
</feature>
<keyword evidence="1" id="KW-0472">Membrane</keyword>
<feature type="transmembrane region" description="Helical" evidence="1">
    <location>
        <begin position="252"/>
        <end position="270"/>
    </location>
</feature>